<evidence type="ECO:0000256" key="2">
    <source>
        <dbReference type="SAM" id="Phobius"/>
    </source>
</evidence>
<evidence type="ECO:0008006" key="5">
    <source>
        <dbReference type="Google" id="ProtNLM"/>
    </source>
</evidence>
<dbReference type="InterPro" id="IPR008979">
    <property type="entry name" value="Galactose-bd-like_sf"/>
</dbReference>
<protein>
    <recommendedName>
        <fullName evidence="5">Fucolectin tachylectin-4 pentraxin-1 domain-containing protein</fullName>
    </recommendedName>
</protein>
<dbReference type="EMBL" id="JH431878">
    <property type="status" value="NOT_ANNOTATED_CDS"/>
    <property type="molecule type" value="Genomic_DNA"/>
</dbReference>
<keyword evidence="4" id="KW-1185">Reference proteome</keyword>
<dbReference type="STRING" id="126957.T1J6G5"/>
<feature type="transmembrane region" description="Helical" evidence="2">
    <location>
        <begin position="12"/>
        <end position="37"/>
    </location>
</feature>
<keyword evidence="2" id="KW-1133">Transmembrane helix</keyword>
<organism evidence="3 4">
    <name type="scientific">Strigamia maritima</name>
    <name type="common">European centipede</name>
    <name type="synonym">Geophilus maritimus</name>
    <dbReference type="NCBI Taxonomy" id="126957"/>
    <lineage>
        <taxon>Eukaryota</taxon>
        <taxon>Metazoa</taxon>
        <taxon>Ecdysozoa</taxon>
        <taxon>Arthropoda</taxon>
        <taxon>Myriapoda</taxon>
        <taxon>Chilopoda</taxon>
        <taxon>Pleurostigmophora</taxon>
        <taxon>Geophilomorpha</taxon>
        <taxon>Linotaeniidae</taxon>
        <taxon>Strigamia</taxon>
    </lineage>
</organism>
<feature type="region of interest" description="Disordered" evidence="1">
    <location>
        <begin position="67"/>
        <end position="141"/>
    </location>
</feature>
<name>T1J6G5_STRMM</name>
<dbReference type="Gene3D" id="2.60.120.260">
    <property type="entry name" value="Galactose-binding domain-like"/>
    <property type="match status" value="1"/>
</dbReference>
<proteinExistence type="predicted"/>
<dbReference type="Pfam" id="PF22633">
    <property type="entry name" value="F5_F8_type_C_2"/>
    <property type="match status" value="1"/>
</dbReference>
<keyword evidence="2" id="KW-0812">Transmembrane</keyword>
<reference evidence="4" key="1">
    <citation type="submission" date="2011-05" db="EMBL/GenBank/DDBJ databases">
        <authorList>
            <person name="Richards S.R."/>
            <person name="Qu J."/>
            <person name="Jiang H."/>
            <person name="Jhangiani S.N."/>
            <person name="Agravi P."/>
            <person name="Goodspeed R."/>
            <person name="Gross S."/>
            <person name="Mandapat C."/>
            <person name="Jackson L."/>
            <person name="Mathew T."/>
            <person name="Pu L."/>
            <person name="Thornton R."/>
            <person name="Saada N."/>
            <person name="Wilczek-Boney K.B."/>
            <person name="Lee S."/>
            <person name="Kovar C."/>
            <person name="Wu Y."/>
            <person name="Scherer S.E."/>
            <person name="Worley K.C."/>
            <person name="Muzny D.M."/>
            <person name="Gibbs R."/>
        </authorList>
    </citation>
    <scope>NUCLEOTIDE SEQUENCE</scope>
    <source>
        <strain evidence="4">Brora</strain>
    </source>
</reference>
<evidence type="ECO:0000256" key="1">
    <source>
        <dbReference type="SAM" id="MobiDB-lite"/>
    </source>
</evidence>
<dbReference type="InterPro" id="IPR051941">
    <property type="entry name" value="BG_Antigen-Binding_Lectin"/>
</dbReference>
<dbReference type="SUPFAM" id="SSF49785">
    <property type="entry name" value="Galactose-binding domain-like"/>
    <property type="match status" value="1"/>
</dbReference>
<sequence>MFDSTLDLMCIAALAFFGTLVYMALFTSMGFGLFHLLHNPPVNVTSPRFVRCPLPPQAPLGPELEPLSYFTPSTPSSTSTTTPTTTSTTTTTTTPTTTTTTTTPTTTTTTSTPTTMSTTPKRIQQVQQNGKAEQSSLKHNSTDYSAEKALDGDLDTSAETSQEPDTYPWWRVALIKVYEVTKVEMDISMNASDNQDFEVRVGNVSKLENGIKSKTVFTDNEVCGTKKSFKDDVTNYVMICEKLIYGKYMTIQKTQNQYVFHNVCGPMN</sequence>
<evidence type="ECO:0000313" key="4">
    <source>
        <dbReference type="Proteomes" id="UP000014500"/>
    </source>
</evidence>
<keyword evidence="2" id="KW-0472">Membrane</keyword>
<dbReference type="Proteomes" id="UP000014500">
    <property type="component" value="Unassembled WGS sequence"/>
</dbReference>
<dbReference type="HOGENOM" id="CLU_1039460_0_0_1"/>
<dbReference type="PANTHER" id="PTHR45713:SF6">
    <property type="entry name" value="F5_8 TYPE C DOMAIN-CONTAINING PROTEIN"/>
    <property type="match status" value="1"/>
</dbReference>
<feature type="compositionally biased region" description="Polar residues" evidence="1">
    <location>
        <begin position="121"/>
        <end position="141"/>
    </location>
</feature>
<dbReference type="AlphaFoldDB" id="T1J6G5"/>
<reference evidence="3" key="2">
    <citation type="submission" date="2015-02" db="UniProtKB">
        <authorList>
            <consortium name="EnsemblMetazoa"/>
        </authorList>
    </citation>
    <scope>IDENTIFICATION</scope>
</reference>
<dbReference type="eggNOG" id="ENOG502TKKI">
    <property type="taxonomic scope" value="Eukaryota"/>
</dbReference>
<evidence type="ECO:0000313" key="3">
    <source>
        <dbReference type="EnsemblMetazoa" id="SMAR009234-PA"/>
    </source>
</evidence>
<dbReference type="EnsemblMetazoa" id="SMAR009234-RA">
    <property type="protein sequence ID" value="SMAR009234-PA"/>
    <property type="gene ID" value="SMAR009234"/>
</dbReference>
<dbReference type="PANTHER" id="PTHR45713">
    <property type="entry name" value="FTP DOMAIN-CONTAINING PROTEIN"/>
    <property type="match status" value="1"/>
</dbReference>
<accession>T1J6G5</accession>
<feature type="compositionally biased region" description="Low complexity" evidence="1">
    <location>
        <begin position="71"/>
        <end position="120"/>
    </location>
</feature>